<protein>
    <submittedName>
        <fullName evidence="1">Uncharacterized protein</fullName>
    </submittedName>
</protein>
<dbReference type="EMBL" id="LAZR01020173">
    <property type="protein sequence ID" value="KKL89842.1"/>
    <property type="molecule type" value="Genomic_DNA"/>
</dbReference>
<evidence type="ECO:0000313" key="1">
    <source>
        <dbReference type="EMBL" id="KKL89842.1"/>
    </source>
</evidence>
<sequence>MPSYYKQHFDGTLDKSIYGGQIPQLNFLSYVSTTPQPGWNIGDGVELADGSVYRHCLSNGAGTIEPDQGCHFTDTGLVSYTAFGVSADGTNEVTVPAQTHVLQVKDQLAGGYAIIFNGSADDDCTYGIVGNDATAADVAFKIRLDRSVNPAVVAGTSAIEVYINPYRAISQVTSA</sequence>
<reference evidence="1" key="1">
    <citation type="journal article" date="2015" name="Nature">
        <title>Complex archaea that bridge the gap between prokaryotes and eukaryotes.</title>
        <authorList>
            <person name="Spang A."/>
            <person name="Saw J.H."/>
            <person name="Jorgensen S.L."/>
            <person name="Zaremba-Niedzwiedzka K."/>
            <person name="Martijn J."/>
            <person name="Lind A.E."/>
            <person name="van Eijk R."/>
            <person name="Schleper C."/>
            <person name="Guy L."/>
            <person name="Ettema T.J."/>
        </authorList>
    </citation>
    <scope>NUCLEOTIDE SEQUENCE</scope>
</reference>
<dbReference type="AlphaFoldDB" id="A0A0F9IRS7"/>
<comment type="caution">
    <text evidence="1">The sequence shown here is derived from an EMBL/GenBank/DDBJ whole genome shotgun (WGS) entry which is preliminary data.</text>
</comment>
<proteinExistence type="predicted"/>
<accession>A0A0F9IRS7</accession>
<organism evidence="1">
    <name type="scientific">marine sediment metagenome</name>
    <dbReference type="NCBI Taxonomy" id="412755"/>
    <lineage>
        <taxon>unclassified sequences</taxon>
        <taxon>metagenomes</taxon>
        <taxon>ecological metagenomes</taxon>
    </lineage>
</organism>
<feature type="non-terminal residue" evidence="1">
    <location>
        <position position="175"/>
    </location>
</feature>
<gene>
    <name evidence="1" type="ORF">LCGC14_1910620</name>
</gene>
<name>A0A0F9IRS7_9ZZZZ</name>